<sequence>MDPMDDPNFISIPPNGNASTRPPVEYPDFILNPLNGNASTRPPVEYPHFILTPQHENLNTHELPRPNNIPNPIQAIIPQQPPETERNYYPCGDLLNAAITGDWEAALHILSIRPFLVSYCINENWETPLHVANKQGNTALCLAAAAGNVQVAKIMVEKNPQLLVIDSPSQEIGTPSFFPPLLFQDLKPLFFASLFGKRDMVTYLYDKSQELAGRYVTYDGWGWIILKCIEAELYDVALNILEYHEYALSQFECESYALQDLARKPCAFDDIKPYAILGIIKSGNLINWALLFHVKVGPTIKESEATYLLRKFWRKVVEKPRDYIDNLLKGPKIVLEKPKDNTGDMPQEVEIEKEEVHISPSQIVGDMPQEVEIEKEEVHIYPSQILSVAAEMGNTKFVVELIREYPDLIWKTNDLGQTIFHIAVSHRREGIYSLLHEIGSLKDLITIMRDIEGKNMLHLVGMNAEKNALEDVSGAAFQLQRELLWFKKNNAGKTPRQLFTGSHKDLVSLGEKWMKGTAN</sequence>
<protein>
    <submittedName>
        <fullName evidence="3">Ankyrin repeat-containing protein</fullName>
    </submittedName>
</protein>
<accession>A0A2U1MXJ8</accession>
<dbReference type="SMART" id="SM00248">
    <property type="entry name" value="ANK"/>
    <property type="match status" value="3"/>
</dbReference>
<name>A0A2U1MXJ8_ARTAN</name>
<organism evidence="3 4">
    <name type="scientific">Artemisia annua</name>
    <name type="common">Sweet wormwood</name>
    <dbReference type="NCBI Taxonomy" id="35608"/>
    <lineage>
        <taxon>Eukaryota</taxon>
        <taxon>Viridiplantae</taxon>
        <taxon>Streptophyta</taxon>
        <taxon>Embryophyta</taxon>
        <taxon>Tracheophyta</taxon>
        <taxon>Spermatophyta</taxon>
        <taxon>Magnoliopsida</taxon>
        <taxon>eudicotyledons</taxon>
        <taxon>Gunneridae</taxon>
        <taxon>Pentapetalae</taxon>
        <taxon>asterids</taxon>
        <taxon>campanulids</taxon>
        <taxon>Asterales</taxon>
        <taxon>Asteraceae</taxon>
        <taxon>Asteroideae</taxon>
        <taxon>Anthemideae</taxon>
        <taxon>Artemisiinae</taxon>
        <taxon>Artemisia</taxon>
    </lineage>
</organism>
<feature type="region of interest" description="Disordered" evidence="2">
    <location>
        <begin position="1"/>
        <end position="23"/>
    </location>
</feature>
<feature type="repeat" description="ANK" evidence="1">
    <location>
        <begin position="135"/>
        <end position="167"/>
    </location>
</feature>
<evidence type="ECO:0000256" key="1">
    <source>
        <dbReference type="PROSITE-ProRule" id="PRU00023"/>
    </source>
</evidence>
<reference evidence="3 4" key="1">
    <citation type="journal article" date="2018" name="Mol. Plant">
        <title>The genome of Artemisia annua provides insight into the evolution of Asteraceae family and artemisinin biosynthesis.</title>
        <authorList>
            <person name="Shen Q."/>
            <person name="Zhang L."/>
            <person name="Liao Z."/>
            <person name="Wang S."/>
            <person name="Yan T."/>
            <person name="Shi P."/>
            <person name="Liu M."/>
            <person name="Fu X."/>
            <person name="Pan Q."/>
            <person name="Wang Y."/>
            <person name="Lv Z."/>
            <person name="Lu X."/>
            <person name="Zhang F."/>
            <person name="Jiang W."/>
            <person name="Ma Y."/>
            <person name="Chen M."/>
            <person name="Hao X."/>
            <person name="Li L."/>
            <person name="Tang Y."/>
            <person name="Lv G."/>
            <person name="Zhou Y."/>
            <person name="Sun X."/>
            <person name="Brodelius P.E."/>
            <person name="Rose J.K.C."/>
            <person name="Tang K."/>
        </authorList>
    </citation>
    <scope>NUCLEOTIDE SEQUENCE [LARGE SCALE GENOMIC DNA]</scope>
    <source>
        <strain evidence="4">cv. Huhao1</strain>
        <tissue evidence="3">Leaf</tissue>
    </source>
</reference>
<evidence type="ECO:0000313" key="3">
    <source>
        <dbReference type="EMBL" id="PWA65957.1"/>
    </source>
</evidence>
<dbReference type="AlphaFoldDB" id="A0A2U1MXJ8"/>
<dbReference type="SUPFAM" id="SSF48403">
    <property type="entry name" value="Ankyrin repeat"/>
    <property type="match status" value="1"/>
</dbReference>
<dbReference type="OrthoDB" id="10057496at2759"/>
<dbReference type="PANTHER" id="PTHR24177">
    <property type="entry name" value="CASKIN"/>
    <property type="match status" value="1"/>
</dbReference>
<dbReference type="PROSITE" id="PS50088">
    <property type="entry name" value="ANK_REPEAT"/>
    <property type="match status" value="1"/>
</dbReference>
<dbReference type="PANTHER" id="PTHR24177:SF301">
    <property type="entry name" value="ANKYRIN REPEAT-CONTAINING DOMAIN, PGG DOMAIN PROTEIN-RELATED"/>
    <property type="match status" value="1"/>
</dbReference>
<dbReference type="EMBL" id="PKPP01004127">
    <property type="protein sequence ID" value="PWA65957.1"/>
    <property type="molecule type" value="Genomic_DNA"/>
</dbReference>
<evidence type="ECO:0000313" key="4">
    <source>
        <dbReference type="Proteomes" id="UP000245207"/>
    </source>
</evidence>
<proteinExistence type="predicted"/>
<dbReference type="GO" id="GO:0016020">
    <property type="term" value="C:membrane"/>
    <property type="evidence" value="ECO:0007669"/>
    <property type="project" value="TreeGrafter"/>
</dbReference>
<keyword evidence="4" id="KW-1185">Reference proteome</keyword>
<dbReference type="Proteomes" id="UP000245207">
    <property type="component" value="Unassembled WGS sequence"/>
</dbReference>
<dbReference type="Gene3D" id="1.25.40.20">
    <property type="entry name" value="Ankyrin repeat-containing domain"/>
    <property type="match status" value="2"/>
</dbReference>
<gene>
    <name evidence="3" type="ORF">CTI12_AA125620</name>
</gene>
<keyword evidence="1" id="KW-0040">ANK repeat</keyword>
<dbReference type="InterPro" id="IPR036770">
    <property type="entry name" value="Ankyrin_rpt-contain_sf"/>
</dbReference>
<evidence type="ECO:0000256" key="2">
    <source>
        <dbReference type="SAM" id="MobiDB-lite"/>
    </source>
</evidence>
<dbReference type="InterPro" id="IPR002110">
    <property type="entry name" value="Ankyrin_rpt"/>
</dbReference>
<dbReference type="STRING" id="35608.A0A2U1MXJ8"/>
<dbReference type="Pfam" id="PF00023">
    <property type="entry name" value="Ank"/>
    <property type="match status" value="1"/>
</dbReference>
<comment type="caution">
    <text evidence="3">The sequence shown here is derived from an EMBL/GenBank/DDBJ whole genome shotgun (WGS) entry which is preliminary data.</text>
</comment>